<feature type="domain" description="Glucose-methanol-choline oxidoreductase N-terminal" evidence="7">
    <location>
        <begin position="327"/>
        <end position="341"/>
    </location>
</feature>
<dbReference type="OrthoDB" id="269227at2759"/>
<feature type="active site" description="Proton acceptor" evidence="2">
    <location>
        <position position="609"/>
    </location>
</feature>
<dbReference type="SUPFAM" id="SSF51905">
    <property type="entry name" value="FAD/NAD(P)-binding domain"/>
    <property type="match status" value="1"/>
</dbReference>
<dbReference type="PROSITE" id="PS00623">
    <property type="entry name" value="GMC_OXRED_1"/>
    <property type="match status" value="1"/>
</dbReference>
<reference evidence="8" key="1">
    <citation type="journal article" date="2018" name="Genome Res.">
        <title>The genomic architecture and molecular evolution of ant odorant receptors.</title>
        <authorList>
            <person name="McKenzie S.K."/>
            <person name="Kronauer D.J.C."/>
        </authorList>
    </citation>
    <scope>NUCLEOTIDE SEQUENCE [LARGE SCALE GENOMIC DNA]</scope>
    <source>
        <strain evidence="8">Clonal line C1</strain>
    </source>
</reference>
<sequence>MFSLYHLLSIVFVLVQLQLNGWLSSAQSHDSLIDILSNMVDFSIGSLQFLNQNQRYIDEVRNIIPQRNAVYDFVVVGAGTAGITVAARLSEIPNVKVLLIEAGSHENLFMNIPLITSFLQLDNNVTWKYRSKPSDRYCLGMNDNRCNLPRGRVLGGSSVLNYMIASRGIAEDYDRWAEMGNEGWAYKDVLKYFKKLETIDIPGLRNSIYHGTQGPVHISGTFHTPLSRALIKAAQELGYPLIDYNNGKNKIGFSYVQATVMNGSRMSSNRAHLHSTQNRNNLHVTLQSMVRKVLIDRDTNRAIGVEFAKYDKIIRVFARKEVVLCAGAIGSPQLLMLSGIGPSDRLAELGIDPVWDAPVGENLMDHVGFFGLTWSVDKPVAITSRVLNPAQPYWKEYLMKQSGVFTIPGSCEVISFIDTKHPGNHSGLPDIELLFSTASFRSFSMIPLVTGLNERICQMWSKYIGHYGWNIHPILMKPKSRGRIRLLANDVNVYPEIELNYFDDPEDVRTMIAGIRAAIRIGQTKAMQEFGSRLLNDIPGCEKDVYDSYDYWECAIRILSSTYYHMSGTCKMGPGGDPTAVVDSKLKVIGVEKLRVVDASIMPEITTGHTNIPTYMIAEKAADMIKEEWGYLKKSS</sequence>
<comment type="similarity">
    <text evidence="1 4">Belongs to the GMC oxidoreductase family.</text>
</comment>
<evidence type="ECO:0000313" key="8">
    <source>
        <dbReference type="EMBL" id="RLU26465.1"/>
    </source>
</evidence>
<feature type="binding site" evidence="3">
    <location>
        <position position="153"/>
    </location>
    <ligand>
        <name>FAD</name>
        <dbReference type="ChEBI" id="CHEBI:57692"/>
    </ligand>
</feature>
<dbReference type="InterPro" id="IPR007867">
    <property type="entry name" value="GMC_OxRtase_C"/>
</dbReference>
<protein>
    <recommendedName>
        <fullName evidence="6 7">Glucose-methanol-choline oxidoreductase N-terminal domain-containing protein</fullName>
    </recommendedName>
</protein>
<dbReference type="Pfam" id="PF00732">
    <property type="entry name" value="GMC_oxred_N"/>
    <property type="match status" value="1"/>
</dbReference>
<dbReference type="Proteomes" id="UP000279307">
    <property type="component" value="Chromosome 1"/>
</dbReference>
<dbReference type="Gene3D" id="3.30.560.10">
    <property type="entry name" value="Glucose Oxidase, domain 3"/>
    <property type="match status" value="1"/>
</dbReference>
<dbReference type="InterPro" id="IPR012132">
    <property type="entry name" value="GMC_OxRdtase"/>
</dbReference>
<dbReference type="PROSITE" id="PS00624">
    <property type="entry name" value="GMC_OXRED_2"/>
    <property type="match status" value="1"/>
</dbReference>
<keyword evidence="5" id="KW-0732">Signal</keyword>
<dbReference type="InterPro" id="IPR000172">
    <property type="entry name" value="GMC_OxRdtase_N"/>
</dbReference>
<dbReference type="InterPro" id="IPR036188">
    <property type="entry name" value="FAD/NAD-bd_sf"/>
</dbReference>
<evidence type="ECO:0000256" key="5">
    <source>
        <dbReference type="SAM" id="SignalP"/>
    </source>
</evidence>
<accession>A0A3L8E243</accession>
<feature type="domain" description="Glucose-methanol-choline oxidoreductase N-terminal" evidence="6">
    <location>
        <begin position="151"/>
        <end position="174"/>
    </location>
</feature>
<dbReference type="AlphaFoldDB" id="A0A3L8E243"/>
<keyword evidence="3 4" id="KW-0274">FAD</keyword>
<proteinExistence type="inferred from homology"/>
<reference evidence="8" key="2">
    <citation type="submission" date="2018-07" db="EMBL/GenBank/DDBJ databases">
        <authorList>
            <person name="Mckenzie S.K."/>
            <person name="Kronauer D.J.C."/>
        </authorList>
    </citation>
    <scope>NUCLEOTIDE SEQUENCE</scope>
    <source>
        <strain evidence="8">Clonal line C1</strain>
    </source>
</reference>
<dbReference type="PANTHER" id="PTHR11552">
    <property type="entry name" value="GLUCOSE-METHANOL-CHOLINE GMC OXIDOREDUCTASE"/>
    <property type="match status" value="1"/>
</dbReference>
<dbReference type="Gene3D" id="3.50.50.60">
    <property type="entry name" value="FAD/NAD(P)-binding domain"/>
    <property type="match status" value="1"/>
</dbReference>
<dbReference type="EMBL" id="QOIP01000001">
    <property type="protein sequence ID" value="RLU26465.1"/>
    <property type="molecule type" value="Genomic_DNA"/>
</dbReference>
<feature type="binding site" evidence="3">
    <location>
        <position position="290"/>
    </location>
    <ligand>
        <name>FAD</name>
        <dbReference type="ChEBI" id="CHEBI:57692"/>
    </ligand>
</feature>
<name>A0A3L8E243_OOCBI</name>
<dbReference type="GO" id="GO:0050660">
    <property type="term" value="F:flavin adenine dinucleotide binding"/>
    <property type="evidence" value="ECO:0007669"/>
    <property type="project" value="InterPro"/>
</dbReference>
<feature type="signal peptide" evidence="5">
    <location>
        <begin position="1"/>
        <end position="28"/>
    </location>
</feature>
<gene>
    <name evidence="8" type="ORF">DMN91_000260</name>
</gene>
<feature type="chain" id="PRO_5018261063" description="Glucose-methanol-choline oxidoreductase N-terminal domain-containing protein" evidence="5">
    <location>
        <begin position="29"/>
        <end position="636"/>
    </location>
</feature>
<organism evidence="8">
    <name type="scientific">Ooceraea biroi</name>
    <name type="common">Clonal raider ant</name>
    <name type="synonym">Cerapachys biroi</name>
    <dbReference type="NCBI Taxonomy" id="2015173"/>
    <lineage>
        <taxon>Eukaryota</taxon>
        <taxon>Metazoa</taxon>
        <taxon>Ecdysozoa</taxon>
        <taxon>Arthropoda</taxon>
        <taxon>Hexapoda</taxon>
        <taxon>Insecta</taxon>
        <taxon>Pterygota</taxon>
        <taxon>Neoptera</taxon>
        <taxon>Endopterygota</taxon>
        <taxon>Hymenoptera</taxon>
        <taxon>Apocrita</taxon>
        <taxon>Aculeata</taxon>
        <taxon>Formicoidea</taxon>
        <taxon>Formicidae</taxon>
        <taxon>Dorylinae</taxon>
        <taxon>Ooceraea</taxon>
    </lineage>
</organism>
<comment type="caution">
    <text evidence="8">The sequence shown here is derived from an EMBL/GenBank/DDBJ whole genome shotgun (WGS) entry which is preliminary data.</text>
</comment>
<dbReference type="PANTHER" id="PTHR11552:SF158">
    <property type="entry name" value="GH23626P-RELATED"/>
    <property type="match status" value="1"/>
</dbReference>
<evidence type="ECO:0000256" key="1">
    <source>
        <dbReference type="ARBA" id="ARBA00010790"/>
    </source>
</evidence>
<dbReference type="GO" id="GO:0016614">
    <property type="term" value="F:oxidoreductase activity, acting on CH-OH group of donors"/>
    <property type="evidence" value="ECO:0007669"/>
    <property type="project" value="InterPro"/>
</dbReference>
<dbReference type="PIRSF" id="PIRSF000137">
    <property type="entry name" value="Alcohol_oxidase"/>
    <property type="match status" value="1"/>
</dbReference>
<feature type="binding site" evidence="3">
    <location>
        <position position="563"/>
    </location>
    <ligand>
        <name>substrate</name>
    </ligand>
</feature>
<feature type="active site" description="Proton donor" evidence="2">
    <location>
        <position position="565"/>
    </location>
</feature>
<evidence type="ECO:0000256" key="2">
    <source>
        <dbReference type="PIRSR" id="PIRSR000137-1"/>
    </source>
</evidence>
<evidence type="ECO:0000259" key="6">
    <source>
        <dbReference type="PROSITE" id="PS00623"/>
    </source>
</evidence>
<comment type="cofactor">
    <cofactor evidence="3">
        <name>FAD</name>
        <dbReference type="ChEBI" id="CHEBI:57692"/>
    </cofactor>
</comment>
<evidence type="ECO:0000256" key="4">
    <source>
        <dbReference type="RuleBase" id="RU003968"/>
    </source>
</evidence>
<keyword evidence="4" id="KW-0285">Flavoprotein</keyword>
<evidence type="ECO:0000256" key="3">
    <source>
        <dbReference type="PIRSR" id="PIRSR000137-2"/>
    </source>
</evidence>
<dbReference type="Pfam" id="PF05199">
    <property type="entry name" value="GMC_oxred_C"/>
    <property type="match status" value="1"/>
</dbReference>
<dbReference type="SUPFAM" id="SSF54373">
    <property type="entry name" value="FAD-linked reductases, C-terminal domain"/>
    <property type="match status" value="1"/>
</dbReference>
<evidence type="ECO:0000259" key="7">
    <source>
        <dbReference type="PROSITE" id="PS00624"/>
    </source>
</evidence>